<accession>A0A4S3KCG4</accession>
<protein>
    <submittedName>
        <fullName evidence="1">Uncharacterized protein</fullName>
    </submittedName>
</protein>
<dbReference type="AlphaFoldDB" id="A0A4S3KCG4"/>
<evidence type="ECO:0000313" key="1">
    <source>
        <dbReference type="EMBL" id="THD06107.1"/>
    </source>
</evidence>
<gene>
    <name evidence="1" type="ORF">B1991_14270</name>
</gene>
<reference evidence="1 2" key="1">
    <citation type="submission" date="2017-02" db="EMBL/GenBank/DDBJ databases">
        <title>Whole genome sequencing of Rhodanobacter lindaniclasticus DSM 17932.</title>
        <authorList>
            <person name="Kumar S."/>
            <person name="Patil P."/>
            <person name="Patil P.B."/>
        </authorList>
    </citation>
    <scope>NUCLEOTIDE SEQUENCE [LARGE SCALE GENOMIC DNA]</scope>
    <source>
        <strain evidence="1 2">DSM 17932</strain>
    </source>
</reference>
<keyword evidence="2" id="KW-1185">Reference proteome</keyword>
<proteinExistence type="predicted"/>
<sequence>MDVNYPLNSGTAGLLGDADTLAAAFDPGTTFVYNTMRLMIERCERSSIRRDDAWLTVSLTIRWRGQQHRA</sequence>
<dbReference type="EMBL" id="MWIO01000045">
    <property type="protein sequence ID" value="THD06107.1"/>
    <property type="molecule type" value="Genomic_DNA"/>
</dbReference>
<comment type="caution">
    <text evidence="1">The sequence shown here is derived from an EMBL/GenBank/DDBJ whole genome shotgun (WGS) entry which is preliminary data.</text>
</comment>
<evidence type="ECO:0000313" key="2">
    <source>
        <dbReference type="Proteomes" id="UP000306317"/>
    </source>
</evidence>
<organism evidence="1 2">
    <name type="scientific">Rhodanobacter lindaniclasticus</name>
    <dbReference type="NCBI Taxonomy" id="75310"/>
    <lineage>
        <taxon>Bacteria</taxon>
        <taxon>Pseudomonadati</taxon>
        <taxon>Pseudomonadota</taxon>
        <taxon>Gammaproteobacteria</taxon>
        <taxon>Lysobacterales</taxon>
        <taxon>Rhodanobacteraceae</taxon>
        <taxon>Rhodanobacter</taxon>
    </lineage>
</organism>
<name>A0A4S3KCG4_9GAMM</name>
<dbReference type="Proteomes" id="UP000306317">
    <property type="component" value="Unassembled WGS sequence"/>
</dbReference>
<dbReference type="Gene3D" id="3.30.2000.20">
    <property type="match status" value="1"/>
</dbReference>